<sequence length="436" mass="50113">MERGFQTFLGFGGSFTESSAELLQKMKPHQQEQVIEAYFSQEKGIAYSWGRIHMGACDFSRGNWSCVEQENDKELKSFSIERYRAAMLPMIKRAQEVASRPLQLIASPWSPPAWMKDTGRMQGGGTLKDDFKPAWAQHFLRFAQAFKEEGAPLWGFTVQNEPHATTPWENCLYNGEMERDFVRDHLGPVLEASGLDLKLLVWDHNRDEMYARAHTIYNDPEAAKYIWGIGYHWYGDPRYEFWPAREGMTLFDNVRKVHELRPDKHIIMTEACQETGPRIGDWQLGERYAEAIIKDLESWLEAWIDWNLILDERGGPNHVQNLVSAPMIFDTERGKLLYLSSFYYIGQFSRYIKPGAQRISTSSSRDKLEATGFVNPDGSVVAVVLNQEDYDIGFWLQVASRSVETQAPARSITTYVIPKIADPPPTWMVDETAEEQ</sequence>
<dbReference type="Proteomes" id="UP000604046">
    <property type="component" value="Unassembled WGS sequence"/>
</dbReference>
<dbReference type="Pfam" id="PF17189">
    <property type="entry name" value="Glyco_hydro_30C"/>
    <property type="match status" value="1"/>
</dbReference>
<evidence type="ECO:0000259" key="5">
    <source>
        <dbReference type="Pfam" id="PF17189"/>
    </source>
</evidence>
<dbReference type="Gene3D" id="3.20.20.80">
    <property type="entry name" value="Glycosidases"/>
    <property type="match status" value="1"/>
</dbReference>
<gene>
    <name evidence="6" type="primary">Gba</name>
    <name evidence="6" type="ORF">SNAT2548_LOCUS8142</name>
</gene>
<protein>
    <submittedName>
        <fullName evidence="6">Gba protein</fullName>
    </submittedName>
</protein>
<comment type="similarity">
    <text evidence="1">Belongs to the glycosyl hydrolase 30 family.</text>
</comment>
<dbReference type="OrthoDB" id="408749at2759"/>
<dbReference type="PANTHER" id="PTHR11069">
    <property type="entry name" value="GLUCOSYLCERAMIDASE"/>
    <property type="match status" value="1"/>
</dbReference>
<dbReference type="PANTHER" id="PTHR11069:SF23">
    <property type="entry name" value="LYSOSOMAL ACID GLUCOSYLCERAMIDASE"/>
    <property type="match status" value="1"/>
</dbReference>
<dbReference type="InterPro" id="IPR017853">
    <property type="entry name" value="GH"/>
</dbReference>
<dbReference type="Pfam" id="PF02055">
    <property type="entry name" value="Glyco_hydro_30"/>
    <property type="match status" value="1"/>
</dbReference>
<dbReference type="GO" id="GO:0006680">
    <property type="term" value="P:glucosylceramide catabolic process"/>
    <property type="evidence" value="ECO:0007669"/>
    <property type="project" value="TreeGrafter"/>
</dbReference>
<feature type="domain" description="Glycosyl hydrolase family 30 beta sandwich" evidence="5">
    <location>
        <begin position="355"/>
        <end position="415"/>
    </location>
</feature>
<reference evidence="6" key="1">
    <citation type="submission" date="2021-02" db="EMBL/GenBank/DDBJ databases">
        <authorList>
            <person name="Dougan E. K."/>
            <person name="Rhodes N."/>
            <person name="Thang M."/>
            <person name="Chan C."/>
        </authorList>
    </citation>
    <scope>NUCLEOTIDE SEQUENCE</scope>
</reference>
<evidence type="ECO:0000313" key="6">
    <source>
        <dbReference type="EMBL" id="CAE7221269.1"/>
    </source>
</evidence>
<evidence type="ECO:0000313" key="7">
    <source>
        <dbReference type="Proteomes" id="UP000604046"/>
    </source>
</evidence>
<dbReference type="InterPro" id="IPR033452">
    <property type="entry name" value="GH30_C"/>
</dbReference>
<evidence type="ECO:0000259" key="4">
    <source>
        <dbReference type="Pfam" id="PF02055"/>
    </source>
</evidence>
<evidence type="ECO:0000256" key="2">
    <source>
        <dbReference type="ARBA" id="ARBA00022729"/>
    </source>
</evidence>
<comment type="caution">
    <text evidence="6">The sequence shown here is derived from an EMBL/GenBank/DDBJ whole genome shotgun (WGS) entry which is preliminary data.</text>
</comment>
<evidence type="ECO:0000256" key="3">
    <source>
        <dbReference type="ARBA" id="ARBA00022801"/>
    </source>
</evidence>
<proteinExistence type="inferred from homology"/>
<dbReference type="InterPro" id="IPR001139">
    <property type="entry name" value="Glyco_hydro_30"/>
</dbReference>
<dbReference type="InterPro" id="IPR033453">
    <property type="entry name" value="Glyco_hydro_30_TIM-barrel"/>
</dbReference>
<keyword evidence="7" id="KW-1185">Reference proteome</keyword>
<keyword evidence="3" id="KW-0378">Hydrolase</keyword>
<organism evidence="6 7">
    <name type="scientific">Symbiodinium natans</name>
    <dbReference type="NCBI Taxonomy" id="878477"/>
    <lineage>
        <taxon>Eukaryota</taxon>
        <taxon>Sar</taxon>
        <taxon>Alveolata</taxon>
        <taxon>Dinophyceae</taxon>
        <taxon>Suessiales</taxon>
        <taxon>Symbiodiniaceae</taxon>
        <taxon>Symbiodinium</taxon>
    </lineage>
</organism>
<dbReference type="GO" id="GO:0004348">
    <property type="term" value="F:glucosylceramidase activity"/>
    <property type="evidence" value="ECO:0007669"/>
    <property type="project" value="InterPro"/>
</dbReference>
<name>A0A812K5K6_9DINO</name>
<dbReference type="PRINTS" id="PR00843">
    <property type="entry name" value="GLHYDRLASE30"/>
</dbReference>
<accession>A0A812K5K6</accession>
<feature type="domain" description="Glycosyl hydrolase family 30 TIM-barrel" evidence="4">
    <location>
        <begin position="10"/>
        <end position="352"/>
    </location>
</feature>
<dbReference type="EMBL" id="CAJNDS010000593">
    <property type="protein sequence ID" value="CAE7221269.1"/>
    <property type="molecule type" value="Genomic_DNA"/>
</dbReference>
<evidence type="ECO:0000256" key="1">
    <source>
        <dbReference type="ARBA" id="ARBA00005382"/>
    </source>
</evidence>
<dbReference type="SUPFAM" id="SSF51445">
    <property type="entry name" value="(Trans)glycosidases"/>
    <property type="match status" value="1"/>
</dbReference>
<keyword evidence="2" id="KW-0732">Signal</keyword>
<dbReference type="AlphaFoldDB" id="A0A812K5K6"/>
<dbReference type="GO" id="GO:0016020">
    <property type="term" value="C:membrane"/>
    <property type="evidence" value="ECO:0007669"/>
    <property type="project" value="GOC"/>
</dbReference>